<name>A0A1G1VDW0_9BACT</name>
<dbReference type="InterPro" id="IPR044016">
    <property type="entry name" value="Big_13"/>
</dbReference>
<keyword evidence="1" id="KW-0472">Membrane</keyword>
<evidence type="ECO:0000313" key="3">
    <source>
        <dbReference type="EMBL" id="OGY13517.1"/>
    </source>
</evidence>
<keyword evidence="1" id="KW-0812">Transmembrane</keyword>
<feature type="domain" description="Bacterial Ig-like" evidence="2">
    <location>
        <begin position="142"/>
        <end position="210"/>
    </location>
</feature>
<protein>
    <recommendedName>
        <fullName evidence="2">Bacterial Ig-like domain-containing protein</fullName>
    </recommendedName>
</protein>
<comment type="caution">
    <text evidence="3">The sequence shown here is derived from an EMBL/GenBank/DDBJ whole genome shotgun (WGS) entry which is preliminary data.</text>
</comment>
<evidence type="ECO:0000256" key="1">
    <source>
        <dbReference type="SAM" id="Phobius"/>
    </source>
</evidence>
<dbReference type="EMBL" id="MHCD01000032">
    <property type="protein sequence ID" value="OGY13517.1"/>
    <property type="molecule type" value="Genomic_DNA"/>
</dbReference>
<gene>
    <name evidence="3" type="ORF">A3A58_00390</name>
</gene>
<evidence type="ECO:0000259" key="2">
    <source>
        <dbReference type="Pfam" id="PF19077"/>
    </source>
</evidence>
<dbReference type="Gene3D" id="2.60.40.10">
    <property type="entry name" value="Immunoglobulins"/>
    <property type="match status" value="1"/>
</dbReference>
<dbReference type="Proteomes" id="UP000177685">
    <property type="component" value="Unassembled WGS sequence"/>
</dbReference>
<keyword evidence="1" id="KW-1133">Transmembrane helix</keyword>
<dbReference type="Pfam" id="PF19077">
    <property type="entry name" value="Big_13"/>
    <property type="match status" value="1"/>
</dbReference>
<proteinExistence type="predicted"/>
<feature type="transmembrane region" description="Helical" evidence="1">
    <location>
        <begin position="235"/>
        <end position="252"/>
    </location>
</feature>
<sequence length="253" mass="26056">MLTQQGTPATDALVYLTVAGGTPLSSYTRQDGNWLITLNNARRADLSTYISYKETGDKISLLVNGSTLGRSTANTDTNNDAPVSNITLGQSYEFGTLGSTPQATTAPVVESTPSEFSLSPVATVTEASPSALEIQTPAIGGTTPDTTPTFTGVGKPGEILDIIIESEPIRAKVTVKADGTWSFTPNQALLPGEHTVTIAQAGQTKSQTFSVLGTSTAKPATQSAVPVSGAFENTILLLGGGVVLSLIGVAILK</sequence>
<organism evidence="3 4">
    <name type="scientific">Candidatus Blackburnbacteria bacterium RIFCSPLOWO2_01_FULL_41_27</name>
    <dbReference type="NCBI Taxonomy" id="1797520"/>
    <lineage>
        <taxon>Bacteria</taxon>
        <taxon>Candidatus Blackburniibacteriota</taxon>
    </lineage>
</organism>
<reference evidence="3 4" key="1">
    <citation type="journal article" date="2016" name="Nat. Commun.">
        <title>Thousands of microbial genomes shed light on interconnected biogeochemical processes in an aquifer system.</title>
        <authorList>
            <person name="Anantharaman K."/>
            <person name="Brown C.T."/>
            <person name="Hug L.A."/>
            <person name="Sharon I."/>
            <person name="Castelle C.J."/>
            <person name="Probst A.J."/>
            <person name="Thomas B.C."/>
            <person name="Singh A."/>
            <person name="Wilkins M.J."/>
            <person name="Karaoz U."/>
            <person name="Brodie E.L."/>
            <person name="Williams K.H."/>
            <person name="Hubbard S.S."/>
            <person name="Banfield J.F."/>
        </authorList>
    </citation>
    <scope>NUCLEOTIDE SEQUENCE [LARGE SCALE GENOMIC DNA]</scope>
</reference>
<dbReference type="InterPro" id="IPR013783">
    <property type="entry name" value="Ig-like_fold"/>
</dbReference>
<accession>A0A1G1VDW0</accession>
<evidence type="ECO:0000313" key="4">
    <source>
        <dbReference type="Proteomes" id="UP000177685"/>
    </source>
</evidence>
<dbReference type="AlphaFoldDB" id="A0A1G1VDW0"/>